<dbReference type="HAMAP" id="MF_01539">
    <property type="entry name" value="TmcAL"/>
    <property type="match status" value="1"/>
</dbReference>
<dbReference type="PANTHER" id="PTHR37825:SF1">
    <property type="entry name" value="TRNA(MET) CYTIDINE ACETATE LIGASE"/>
    <property type="match status" value="1"/>
</dbReference>
<dbReference type="GO" id="GO:0006400">
    <property type="term" value="P:tRNA modification"/>
    <property type="evidence" value="ECO:0007669"/>
    <property type="project" value="UniProtKB-UniRule"/>
</dbReference>
<evidence type="ECO:0000256" key="1">
    <source>
        <dbReference type="ARBA" id="ARBA00022694"/>
    </source>
</evidence>
<dbReference type="GO" id="GO:0016879">
    <property type="term" value="F:ligase activity, forming carbon-nitrogen bonds"/>
    <property type="evidence" value="ECO:0007669"/>
    <property type="project" value="UniProtKB-UniRule"/>
</dbReference>
<feature type="binding site" evidence="2">
    <location>
        <position position="167"/>
    </location>
    <ligand>
        <name>ATP</name>
        <dbReference type="ChEBI" id="CHEBI:30616"/>
    </ligand>
</feature>
<dbReference type="Gene3D" id="3.40.50.620">
    <property type="entry name" value="HUPs"/>
    <property type="match status" value="1"/>
</dbReference>
<dbReference type="InterPro" id="IPR014729">
    <property type="entry name" value="Rossmann-like_a/b/a_fold"/>
</dbReference>
<dbReference type="EC" id="6.3.4.-" evidence="2"/>
<sequence length="408" mass="45185">MKAVGLVAEYNPFHEGHMYHIEQAKKITGSDVAVVVMSGDFVQRGEPAIADKYTRAAMALKGGADLVIELPALYATASAERFAFGAVSILHFMGIDSICFGSELGDAGMLETIAGILYEEPAGYSEAIKRYISNGDSFPKARCNALAEYIEAEGIQGVDAAVLDFPNNLLGIEYIKAVKRFSSSMEICTIQRKGQGYNDISVPGGENASAAAIRNMLTGDKRGDEAVDRIPACARDIFREAVDNGMIMTPDDFSYLLNYKIYSIMRDDSALLLNYSDVGMQLANKISRLYGKEHFDGSWKELIMKLKSRELTYTRISRALTHILLDIKLDAWNNPPQYARILGFDKAGSDYLKAIRKTCAIPLITKVADESWLLKDDIYAADVYNQTVFEKCGIRIENDFRHGIIRIL</sequence>
<comment type="similarity">
    <text evidence="2">Belongs to the TmcAL family.</text>
</comment>
<evidence type="ECO:0000313" key="4">
    <source>
        <dbReference type="Proteomes" id="UP000003136"/>
    </source>
</evidence>
<keyword evidence="2" id="KW-0436">Ligase</keyword>
<dbReference type="GO" id="GO:0005737">
    <property type="term" value="C:cytoplasm"/>
    <property type="evidence" value="ECO:0007669"/>
    <property type="project" value="UniProtKB-SubCell"/>
</dbReference>
<keyword evidence="1 2" id="KW-0819">tRNA processing</keyword>
<feature type="binding site" evidence="2">
    <location>
        <position position="192"/>
    </location>
    <ligand>
        <name>ATP</name>
        <dbReference type="ChEBI" id="CHEBI:30616"/>
    </ligand>
</feature>
<dbReference type="AlphaFoldDB" id="B7ATH9"/>
<keyword evidence="2" id="KW-0694">RNA-binding</keyword>
<dbReference type="HOGENOM" id="CLU_038915_0_2_9"/>
<keyword evidence="4" id="KW-1185">Reference proteome</keyword>
<dbReference type="EMBL" id="ABVQ01000036">
    <property type="protein sequence ID" value="EEC56963.1"/>
    <property type="molecule type" value="Genomic_DNA"/>
</dbReference>
<proteinExistence type="inferred from homology"/>
<dbReference type="STRING" id="483218.BACPEC_01450"/>
<gene>
    <name evidence="2" type="primary">tmcAL</name>
    <name evidence="3" type="ORF">BACPEC_01450</name>
</gene>
<dbReference type="GO" id="GO:0005524">
    <property type="term" value="F:ATP binding"/>
    <property type="evidence" value="ECO:0007669"/>
    <property type="project" value="UniProtKB-KW"/>
</dbReference>
<keyword evidence="2" id="KW-0547">Nucleotide-binding</keyword>
<dbReference type="PANTHER" id="PTHR37825">
    <property type="entry name" value="TRNA(MET) CYTIDINE ACETATE LIGASE"/>
    <property type="match status" value="1"/>
</dbReference>
<comment type="subcellular location">
    <subcellularLocation>
        <location evidence="2">Cytoplasm</location>
    </subcellularLocation>
</comment>
<dbReference type="Pfam" id="PF05636">
    <property type="entry name" value="HIGH_NTase1"/>
    <property type="match status" value="1"/>
</dbReference>
<keyword evidence="2" id="KW-0820">tRNA-binding</keyword>
<dbReference type="InterPro" id="IPR008513">
    <property type="entry name" value="tRNA(Met)_cyd_acetate_ligase"/>
</dbReference>
<dbReference type="Proteomes" id="UP000003136">
    <property type="component" value="Unassembled WGS sequence"/>
</dbReference>
<name>B7ATH9_9FIRM</name>
<feature type="binding site" evidence="2">
    <location>
        <position position="101"/>
    </location>
    <ligand>
        <name>ATP</name>
        <dbReference type="ChEBI" id="CHEBI:30616"/>
    </ligand>
</feature>
<comment type="function">
    <text evidence="2">Catalyzes the formation of N(4)-acetylcytidine (ac(4)C) at the wobble position of elongator tRNA(Met), using acetate and ATP as substrates. First activates an acetate ion to form acetyladenylate (Ac-AMP) and then transfers the acetyl group to tRNA to form ac(4)C34.</text>
</comment>
<dbReference type="eggNOG" id="COG1323">
    <property type="taxonomic scope" value="Bacteria"/>
</dbReference>
<accession>B7ATH9</accession>
<keyword evidence="2" id="KW-0963">Cytoplasm</keyword>
<reference evidence="3 4" key="2">
    <citation type="submission" date="2008-11" db="EMBL/GenBank/DDBJ databases">
        <authorList>
            <person name="Fulton L."/>
            <person name="Clifton S."/>
            <person name="Fulton B."/>
            <person name="Xu J."/>
            <person name="Minx P."/>
            <person name="Pepin K.H."/>
            <person name="Johnson M."/>
            <person name="Bhonagiri V."/>
            <person name="Nash W.E."/>
            <person name="Mardis E.R."/>
            <person name="Wilson R.K."/>
        </authorList>
    </citation>
    <scope>NUCLEOTIDE SEQUENCE [LARGE SCALE GENOMIC DNA]</scope>
    <source>
        <strain evidence="3 4">ATCC 43243</strain>
    </source>
</reference>
<keyword evidence="2" id="KW-0067">ATP-binding</keyword>
<reference evidence="3 4" key="1">
    <citation type="submission" date="2008-11" db="EMBL/GenBank/DDBJ databases">
        <title>Draft genome sequence of Bacteroides pectinophilus (ATCC 43243).</title>
        <authorList>
            <person name="Sudarsanam P."/>
            <person name="Ley R."/>
            <person name="Guruge J."/>
            <person name="Turnbaugh P.J."/>
            <person name="Mahowald M."/>
            <person name="Liep D."/>
            <person name="Gordon J."/>
        </authorList>
    </citation>
    <scope>NUCLEOTIDE SEQUENCE [LARGE SCALE GENOMIC DNA]</scope>
    <source>
        <strain evidence="3 4">ATCC 43243</strain>
    </source>
</reference>
<organism evidence="3 4">
    <name type="scientific">[Bacteroides] pectinophilus ATCC 43243</name>
    <dbReference type="NCBI Taxonomy" id="483218"/>
    <lineage>
        <taxon>Bacteria</taxon>
        <taxon>Bacillati</taxon>
        <taxon>Bacillota</taxon>
        <taxon>Clostridia</taxon>
        <taxon>Eubacteriales</taxon>
    </lineage>
</organism>
<dbReference type="GO" id="GO:0000049">
    <property type="term" value="F:tRNA binding"/>
    <property type="evidence" value="ECO:0007669"/>
    <property type="project" value="UniProtKB-KW"/>
</dbReference>
<evidence type="ECO:0000313" key="3">
    <source>
        <dbReference type="EMBL" id="EEC56963.1"/>
    </source>
</evidence>
<dbReference type="NCBIfam" id="NF010191">
    <property type="entry name" value="PRK13670.1"/>
    <property type="match status" value="1"/>
</dbReference>
<comment type="caution">
    <text evidence="3">The sequence shown here is derived from an EMBL/GenBank/DDBJ whole genome shotgun (WGS) entry which is preliminary data.</text>
</comment>
<protein>
    <recommendedName>
        <fullName evidence="2">tRNA(Met) cytidine acetate ligase</fullName>
        <ecNumber evidence="2">6.3.4.-</ecNumber>
    </recommendedName>
</protein>
<dbReference type="SUPFAM" id="SSF52374">
    <property type="entry name" value="Nucleotidylyl transferase"/>
    <property type="match status" value="1"/>
</dbReference>
<evidence type="ECO:0000256" key="2">
    <source>
        <dbReference type="HAMAP-Rule" id="MF_01539"/>
    </source>
</evidence>
<comment type="catalytic activity">
    <reaction evidence="2">
        <text>cytidine(34) in elongator tRNA(Met) + acetate + ATP = N(4)-acetylcytidine(34) in elongator tRNA(Met) + AMP + diphosphate</text>
        <dbReference type="Rhea" id="RHEA:58144"/>
        <dbReference type="Rhea" id="RHEA-COMP:10693"/>
        <dbReference type="Rhea" id="RHEA-COMP:10694"/>
        <dbReference type="ChEBI" id="CHEBI:30089"/>
        <dbReference type="ChEBI" id="CHEBI:30616"/>
        <dbReference type="ChEBI" id="CHEBI:33019"/>
        <dbReference type="ChEBI" id="CHEBI:74900"/>
        <dbReference type="ChEBI" id="CHEBI:82748"/>
        <dbReference type="ChEBI" id="CHEBI:456215"/>
    </reaction>
</comment>
<feature type="binding site" evidence="2">
    <location>
        <begin position="7"/>
        <end position="20"/>
    </location>
    <ligand>
        <name>ATP</name>
        <dbReference type="ChEBI" id="CHEBI:30616"/>
    </ligand>
</feature>
<comment type="caution">
    <text evidence="2">Lacks conserved residue(s) required for the propagation of feature annotation.</text>
</comment>